<feature type="transmembrane region" description="Helical" evidence="1">
    <location>
        <begin position="25"/>
        <end position="46"/>
    </location>
</feature>
<proteinExistence type="predicted"/>
<reference evidence="2" key="2">
    <citation type="submission" date="2025-08" db="UniProtKB">
        <authorList>
            <consortium name="Ensembl"/>
        </authorList>
    </citation>
    <scope>IDENTIFICATION</scope>
</reference>
<protein>
    <submittedName>
        <fullName evidence="2">Uncharacterized protein</fullName>
    </submittedName>
</protein>
<evidence type="ECO:0000313" key="2">
    <source>
        <dbReference type="Ensembl" id="ENSCINP00000034724.1"/>
    </source>
</evidence>
<evidence type="ECO:0000256" key="1">
    <source>
        <dbReference type="SAM" id="Phobius"/>
    </source>
</evidence>
<sequence>DEGVYQNRNVCTYIAYYKVRFNFRAFVSTNFCTTSSVGAAISLWICSRVSPFKRSSPMVFLKYVFNRRRHEKDLSADAVVTGNVASN</sequence>
<accession>H2XYJ0</accession>
<dbReference type="Ensembl" id="ENSCINT00000032401.1">
    <property type="protein sequence ID" value="ENSCINP00000034724.1"/>
    <property type="gene ID" value="ENSCING00000024884.1"/>
</dbReference>
<dbReference type="Proteomes" id="UP000008144">
    <property type="component" value="Unassembled WGS sequence"/>
</dbReference>
<organism evidence="2 3">
    <name type="scientific">Ciona intestinalis</name>
    <name type="common">Transparent sea squirt</name>
    <name type="synonym">Ascidia intestinalis</name>
    <dbReference type="NCBI Taxonomy" id="7719"/>
    <lineage>
        <taxon>Eukaryota</taxon>
        <taxon>Metazoa</taxon>
        <taxon>Chordata</taxon>
        <taxon>Tunicata</taxon>
        <taxon>Ascidiacea</taxon>
        <taxon>Phlebobranchia</taxon>
        <taxon>Cionidae</taxon>
        <taxon>Ciona</taxon>
    </lineage>
</organism>
<reference evidence="2" key="3">
    <citation type="submission" date="2025-09" db="UniProtKB">
        <authorList>
            <consortium name="Ensembl"/>
        </authorList>
    </citation>
    <scope>IDENTIFICATION</scope>
</reference>
<dbReference type="InParanoid" id="H2XYJ0"/>
<keyword evidence="1" id="KW-0472">Membrane</keyword>
<reference evidence="3" key="1">
    <citation type="journal article" date="2002" name="Science">
        <title>The draft genome of Ciona intestinalis: insights into chordate and vertebrate origins.</title>
        <authorList>
            <person name="Dehal P."/>
            <person name="Satou Y."/>
            <person name="Campbell R.K."/>
            <person name="Chapman J."/>
            <person name="Degnan B."/>
            <person name="De Tomaso A."/>
            <person name="Davidson B."/>
            <person name="Di Gregorio A."/>
            <person name="Gelpke M."/>
            <person name="Goodstein D.M."/>
            <person name="Harafuji N."/>
            <person name="Hastings K.E."/>
            <person name="Ho I."/>
            <person name="Hotta K."/>
            <person name="Huang W."/>
            <person name="Kawashima T."/>
            <person name="Lemaire P."/>
            <person name="Martinez D."/>
            <person name="Meinertzhagen I.A."/>
            <person name="Necula S."/>
            <person name="Nonaka M."/>
            <person name="Putnam N."/>
            <person name="Rash S."/>
            <person name="Saiga H."/>
            <person name="Satake M."/>
            <person name="Terry A."/>
            <person name="Yamada L."/>
            <person name="Wang H.G."/>
            <person name="Awazu S."/>
            <person name="Azumi K."/>
            <person name="Boore J."/>
            <person name="Branno M."/>
            <person name="Chin-Bow S."/>
            <person name="DeSantis R."/>
            <person name="Doyle S."/>
            <person name="Francino P."/>
            <person name="Keys D.N."/>
            <person name="Haga S."/>
            <person name="Hayashi H."/>
            <person name="Hino K."/>
            <person name="Imai K.S."/>
            <person name="Inaba K."/>
            <person name="Kano S."/>
            <person name="Kobayashi K."/>
            <person name="Kobayashi M."/>
            <person name="Lee B.I."/>
            <person name="Makabe K.W."/>
            <person name="Manohar C."/>
            <person name="Matassi G."/>
            <person name="Medina M."/>
            <person name="Mochizuki Y."/>
            <person name="Mount S."/>
            <person name="Morishita T."/>
            <person name="Miura S."/>
            <person name="Nakayama A."/>
            <person name="Nishizaka S."/>
            <person name="Nomoto H."/>
            <person name="Ohta F."/>
            <person name="Oishi K."/>
            <person name="Rigoutsos I."/>
            <person name="Sano M."/>
            <person name="Sasaki A."/>
            <person name="Sasakura Y."/>
            <person name="Shoguchi E."/>
            <person name="Shin-i T."/>
            <person name="Spagnuolo A."/>
            <person name="Stainier D."/>
            <person name="Suzuki M.M."/>
            <person name="Tassy O."/>
            <person name="Takatori N."/>
            <person name="Tokuoka M."/>
            <person name="Yagi K."/>
            <person name="Yoshizaki F."/>
            <person name="Wada S."/>
            <person name="Zhang C."/>
            <person name="Hyatt P.D."/>
            <person name="Larimer F."/>
            <person name="Detter C."/>
            <person name="Doggett N."/>
            <person name="Glavina T."/>
            <person name="Hawkins T."/>
            <person name="Richardson P."/>
            <person name="Lucas S."/>
            <person name="Kohara Y."/>
            <person name="Levine M."/>
            <person name="Satoh N."/>
            <person name="Rokhsar D.S."/>
        </authorList>
    </citation>
    <scope>NUCLEOTIDE SEQUENCE [LARGE SCALE GENOMIC DNA]</scope>
</reference>
<keyword evidence="1" id="KW-1133">Transmembrane helix</keyword>
<evidence type="ECO:0000313" key="3">
    <source>
        <dbReference type="Proteomes" id="UP000008144"/>
    </source>
</evidence>
<dbReference type="HOGENOM" id="CLU_2489016_0_0_1"/>
<keyword evidence="3" id="KW-1185">Reference proteome</keyword>
<keyword evidence="1" id="KW-0812">Transmembrane</keyword>
<dbReference type="AlphaFoldDB" id="H2XYJ0"/>
<name>H2XYJ0_CIOIN</name>